<dbReference type="InterPro" id="IPR010982">
    <property type="entry name" value="Lambda_DNA-bd_dom_sf"/>
</dbReference>
<evidence type="ECO:0000259" key="2">
    <source>
        <dbReference type="PROSITE" id="PS50943"/>
    </source>
</evidence>
<name>A0ABX9D2Z7_9ACTN</name>
<keyword evidence="4" id="KW-1185">Reference proteome</keyword>
<feature type="domain" description="HTH cro/C1-type" evidence="2">
    <location>
        <begin position="42"/>
        <end position="77"/>
    </location>
</feature>
<dbReference type="RefSeq" id="WP_112726499.1">
    <property type="nucleotide sequence ID" value="NZ_JBFAQI010000020.1"/>
</dbReference>
<evidence type="ECO:0000313" key="3">
    <source>
        <dbReference type="EMBL" id="RAO20218.1"/>
    </source>
</evidence>
<proteinExistence type="predicted"/>
<protein>
    <submittedName>
        <fullName evidence="3">Nucleoid-associated protein EspR</fullName>
    </submittedName>
</protein>
<sequence>MGNRGPTIADKLDRLFKTVRPGGREYSYEEVATRIRATGVMISHTYVWQLRKGHRDNPTIRHIEALARFFGVSPVYFLDNEAARQIDEQLELLAALSDKSVRHVAMRVAGLSAPSLEAINGMIEHARRIDRLTEAEDDPSRQPAAPTPDDMQ</sequence>
<accession>A0ABX9D2Z7</accession>
<reference evidence="3 4" key="1">
    <citation type="submission" date="2018-03" db="EMBL/GenBank/DDBJ databases">
        <title>Defining the species Micromonospora saelicesensis and Micromonospora noduli under the framework of genomics.</title>
        <authorList>
            <person name="Riesco R."/>
            <person name="Trujillo M.E."/>
        </authorList>
    </citation>
    <scope>NUCLEOTIDE SEQUENCE [LARGE SCALE GENOMIC DNA]</scope>
    <source>
        <strain evidence="3 4">MED15</strain>
    </source>
</reference>
<comment type="caution">
    <text evidence="3">The sequence shown here is derived from an EMBL/GenBank/DDBJ whole genome shotgun (WGS) entry which is preliminary data.</text>
</comment>
<dbReference type="SUPFAM" id="SSF47413">
    <property type="entry name" value="lambda repressor-like DNA-binding domains"/>
    <property type="match status" value="1"/>
</dbReference>
<dbReference type="CDD" id="cd00093">
    <property type="entry name" value="HTH_XRE"/>
    <property type="match status" value="1"/>
</dbReference>
<evidence type="ECO:0000313" key="4">
    <source>
        <dbReference type="Proteomes" id="UP000249045"/>
    </source>
</evidence>
<gene>
    <name evidence="3" type="ORF">MED15_02520</name>
</gene>
<dbReference type="PROSITE" id="PS50943">
    <property type="entry name" value="HTH_CROC1"/>
    <property type="match status" value="1"/>
</dbReference>
<evidence type="ECO:0000256" key="1">
    <source>
        <dbReference type="SAM" id="MobiDB-lite"/>
    </source>
</evidence>
<dbReference type="InterPro" id="IPR001387">
    <property type="entry name" value="Cro/C1-type_HTH"/>
</dbReference>
<dbReference type="Proteomes" id="UP000249045">
    <property type="component" value="Unassembled WGS sequence"/>
</dbReference>
<dbReference type="EMBL" id="PYAC01000009">
    <property type="protein sequence ID" value="RAO20218.1"/>
    <property type="molecule type" value="Genomic_DNA"/>
</dbReference>
<feature type="region of interest" description="Disordered" evidence="1">
    <location>
        <begin position="132"/>
        <end position="152"/>
    </location>
</feature>
<organism evidence="3 4">
    <name type="scientific">Micromonospora noduli</name>
    <dbReference type="NCBI Taxonomy" id="709876"/>
    <lineage>
        <taxon>Bacteria</taxon>
        <taxon>Bacillati</taxon>
        <taxon>Actinomycetota</taxon>
        <taxon>Actinomycetes</taxon>
        <taxon>Micromonosporales</taxon>
        <taxon>Micromonosporaceae</taxon>
        <taxon>Micromonospora</taxon>
    </lineage>
</organism>
<dbReference type="Gene3D" id="1.10.260.40">
    <property type="entry name" value="lambda repressor-like DNA-binding domains"/>
    <property type="match status" value="1"/>
</dbReference>